<dbReference type="GO" id="GO:0010608">
    <property type="term" value="P:post-transcriptional regulation of gene expression"/>
    <property type="evidence" value="ECO:0007669"/>
    <property type="project" value="TreeGrafter"/>
</dbReference>
<accession>A0A8S1V7N8</accession>
<sequence>MKKYIKDFFCFILSIQSPHMNNQNDDYLPSLLKEFQGTENAEGQLSEYQKVKLGNLGLMTPMSNTLTTDFEQMTLDTSPKESLVNQKNCLIIDTIDEQEENIFKLQKHQSFKVPKEQKRKSPKHKTCQPHLTEPLNQGIEDNQDAILEMQSPSSNDTPSLNAQTLQIIKELWNSEKNESEYFQDIIDGHSIPQGLSYDYSYLNQPFYSPPLLESQSPQVKFEPDIEMDLYVTSLVDQLWGNQIVSRKLQKMLEQGTQEQKELITYKLERISPQIQKDVFGNYVVQKIFECTNQKLQQRMFNKLKSHFYDLSKNNFGCRVMQKLIEYTYNREDLQLIVLQQLQSNMRSLIYDLNGNYVIFKMLETYDKLKMEFLIPIVEESFNYMGQQIYGCKIIHKVIQQYTPQQISRIIRLSVQNYSILSQTEYGNYVLQHILQHWKPSQEKGYLVQLVIQQFYQLSVNKYASNTVERALEVLGKQELIAIMNWLVSRNPNQYSSNFVILANHQYANYVIKKFLVLSDHSVQKYISDHLQQNQSELTAIKSTVHGQRIYSLLEKSIQQ</sequence>
<dbReference type="AlphaFoldDB" id="A0A8S1V7N8"/>
<evidence type="ECO:0000256" key="2">
    <source>
        <dbReference type="PROSITE-ProRule" id="PRU00317"/>
    </source>
</evidence>
<feature type="repeat" description="Pumilio" evidence="2">
    <location>
        <begin position="266"/>
        <end position="301"/>
    </location>
</feature>
<dbReference type="Pfam" id="PF00806">
    <property type="entry name" value="PUF"/>
    <property type="match status" value="7"/>
</dbReference>
<evidence type="ECO:0000256" key="1">
    <source>
        <dbReference type="ARBA" id="ARBA00022737"/>
    </source>
</evidence>
<feature type="compositionally biased region" description="Basic residues" evidence="3">
    <location>
        <begin position="117"/>
        <end position="127"/>
    </location>
</feature>
<feature type="repeat" description="Pumilio" evidence="2">
    <location>
        <begin position="493"/>
        <end position="528"/>
    </location>
</feature>
<feature type="repeat" description="Pumilio" evidence="2">
    <location>
        <begin position="340"/>
        <end position="375"/>
    </location>
</feature>
<keyword evidence="6" id="KW-1185">Reference proteome</keyword>
<organism evidence="5 6">
    <name type="scientific">Paramecium pentaurelia</name>
    <dbReference type="NCBI Taxonomy" id="43138"/>
    <lineage>
        <taxon>Eukaryota</taxon>
        <taxon>Sar</taxon>
        <taxon>Alveolata</taxon>
        <taxon>Ciliophora</taxon>
        <taxon>Intramacronucleata</taxon>
        <taxon>Oligohymenophorea</taxon>
        <taxon>Peniculida</taxon>
        <taxon>Parameciidae</taxon>
        <taxon>Paramecium</taxon>
    </lineage>
</organism>
<comment type="caution">
    <text evidence="5">The sequence shown here is derived from an EMBL/GenBank/DDBJ whole genome shotgun (WGS) entry which is preliminary data.</text>
</comment>
<feature type="repeat" description="Pumilio" evidence="2">
    <location>
        <begin position="411"/>
        <end position="447"/>
    </location>
</feature>
<feature type="region of interest" description="Disordered" evidence="3">
    <location>
        <begin position="111"/>
        <end position="136"/>
    </location>
</feature>
<evidence type="ECO:0000313" key="6">
    <source>
        <dbReference type="Proteomes" id="UP000689195"/>
    </source>
</evidence>
<dbReference type="GO" id="GO:0005737">
    <property type="term" value="C:cytoplasm"/>
    <property type="evidence" value="ECO:0007669"/>
    <property type="project" value="TreeGrafter"/>
</dbReference>
<feature type="domain" description="PUM-HD" evidence="4">
    <location>
        <begin position="207"/>
        <end position="557"/>
    </location>
</feature>
<evidence type="ECO:0000313" key="5">
    <source>
        <dbReference type="EMBL" id="CAD8171859.1"/>
    </source>
</evidence>
<keyword evidence="1" id="KW-0677">Repeat</keyword>
<dbReference type="InterPro" id="IPR001313">
    <property type="entry name" value="Pumilio_RNA-bd_rpt"/>
</dbReference>
<evidence type="ECO:0000259" key="4">
    <source>
        <dbReference type="PROSITE" id="PS50303"/>
    </source>
</evidence>
<protein>
    <recommendedName>
        <fullName evidence="4">PUM-HD domain-containing protein</fullName>
    </recommendedName>
</protein>
<dbReference type="PANTHER" id="PTHR12537">
    <property type="entry name" value="RNA BINDING PROTEIN PUMILIO-RELATED"/>
    <property type="match status" value="1"/>
</dbReference>
<dbReference type="EMBL" id="CAJJDO010000055">
    <property type="protein sequence ID" value="CAD8171859.1"/>
    <property type="molecule type" value="Genomic_DNA"/>
</dbReference>
<gene>
    <name evidence="5" type="ORF">PPENT_87.1.T0550249</name>
</gene>
<dbReference type="OrthoDB" id="668540at2759"/>
<dbReference type="Proteomes" id="UP000689195">
    <property type="component" value="Unassembled WGS sequence"/>
</dbReference>
<evidence type="ECO:0000256" key="3">
    <source>
        <dbReference type="SAM" id="MobiDB-lite"/>
    </source>
</evidence>
<dbReference type="GO" id="GO:0003729">
    <property type="term" value="F:mRNA binding"/>
    <property type="evidence" value="ECO:0007669"/>
    <property type="project" value="TreeGrafter"/>
</dbReference>
<dbReference type="PANTHER" id="PTHR12537:SF12">
    <property type="entry name" value="MATERNAL PROTEIN PUMILIO"/>
    <property type="match status" value="1"/>
</dbReference>
<name>A0A8S1V7N8_9CILI</name>
<feature type="repeat" description="Pumilio" evidence="2">
    <location>
        <begin position="302"/>
        <end position="338"/>
    </location>
</feature>
<dbReference type="PROSITE" id="PS50303">
    <property type="entry name" value="PUM_HD"/>
    <property type="match status" value="1"/>
</dbReference>
<reference evidence="5" key="1">
    <citation type="submission" date="2021-01" db="EMBL/GenBank/DDBJ databases">
        <authorList>
            <consortium name="Genoscope - CEA"/>
            <person name="William W."/>
        </authorList>
    </citation>
    <scope>NUCLEOTIDE SEQUENCE</scope>
</reference>
<proteinExistence type="predicted"/>
<dbReference type="InterPro" id="IPR033133">
    <property type="entry name" value="PUM-HD"/>
</dbReference>
<dbReference type="SMART" id="SM00025">
    <property type="entry name" value="Pumilio"/>
    <property type="match status" value="8"/>
</dbReference>
<feature type="repeat" description="Pumilio" evidence="2">
    <location>
        <begin position="448"/>
        <end position="484"/>
    </location>
</feature>
<dbReference type="PROSITE" id="PS50302">
    <property type="entry name" value="PUM"/>
    <property type="match status" value="6"/>
</dbReference>